<dbReference type="InterPro" id="IPR020581">
    <property type="entry name" value="GDC_P"/>
</dbReference>
<protein>
    <recommendedName>
        <fullName evidence="4">Probable glycine dehydrogenase (decarboxylating) subunit 1</fullName>
        <ecNumber evidence="4">1.4.4.2</ecNumber>
    </recommendedName>
    <alternativeName>
        <fullName evidence="4">Glycine cleavage system P-protein subunit 1</fullName>
    </alternativeName>
    <alternativeName>
        <fullName evidence="4">Glycine decarboxylase subunit 1</fullName>
    </alternativeName>
    <alternativeName>
        <fullName evidence="4">Glycine dehydrogenase (aminomethyl-transferring) subunit 1</fullName>
    </alternativeName>
</protein>
<dbReference type="InterPro" id="IPR023010">
    <property type="entry name" value="GcvPA"/>
</dbReference>
<dbReference type="Proteomes" id="UP000006860">
    <property type="component" value="Chromosome"/>
</dbReference>
<evidence type="ECO:0000313" key="6">
    <source>
        <dbReference type="EMBL" id="ADY59600.1"/>
    </source>
</evidence>
<dbReference type="PIRSF" id="PIRSF006815">
    <property type="entry name" value="GcvPA"/>
    <property type="match status" value="1"/>
</dbReference>
<dbReference type="InterPro" id="IPR015424">
    <property type="entry name" value="PyrdxlP-dep_Trfase"/>
</dbReference>
<dbReference type="CDD" id="cd00613">
    <property type="entry name" value="GDC-P"/>
    <property type="match status" value="1"/>
</dbReference>
<dbReference type="RefSeq" id="WP_013628325.1">
    <property type="nucleotide sequence ID" value="NC_015174.1"/>
</dbReference>
<evidence type="ECO:0000313" key="7">
    <source>
        <dbReference type="Proteomes" id="UP000006860"/>
    </source>
</evidence>
<dbReference type="Pfam" id="PF02347">
    <property type="entry name" value="GDC-P"/>
    <property type="match status" value="1"/>
</dbReference>
<name>F0SIH2_RUBBR</name>
<dbReference type="KEGG" id="pbs:Plabr_1996"/>
<evidence type="ECO:0000256" key="3">
    <source>
        <dbReference type="ARBA" id="ARBA00049026"/>
    </source>
</evidence>
<dbReference type="EMBL" id="CP002546">
    <property type="protein sequence ID" value="ADY59600.1"/>
    <property type="molecule type" value="Genomic_DNA"/>
</dbReference>
<sequence>MAYLFATADEQQQMLADIGVDSIDDLFEMIPADVRRTSELDLPPALNELELTQYLQRQLKKQQQSPHVCFMGGGAYDHFIPATVDELCGRGEFYTAYTPYQAEASQGTLQAFFEFQSLIAELTGLDVANASLYEGASALAEAILMAIRCSRRSGNVIVAGTVNPQYRETVATYLKGLSCELIETGVKDGVADLDSVAEHLGKKTAAVVIQHPNFYGCLEDVSTVVEQAHAAGALAVQVFDPVSLGVLKRPGDFQVDIAVAEGQSLGIPLQFGGPYLGILACREEFVRRIPGRLIGQTTDRNGDRSFVLNLQTREQHIRRDKATSNICTNQGLMALRASVYLAQLGPQGLKELGSLCVRKTRYAADQLVAAGVGELAFNAPCFKEFVLKCNKPVEQVVQQAAEAGFAIGPEFSHLDGLASGLENCVLISVTEQRTREEIDQLVQALSA</sequence>
<dbReference type="Gene3D" id="3.90.1150.10">
    <property type="entry name" value="Aspartate Aminotransferase, domain 1"/>
    <property type="match status" value="1"/>
</dbReference>
<evidence type="ECO:0000256" key="1">
    <source>
        <dbReference type="ARBA" id="ARBA00003788"/>
    </source>
</evidence>
<gene>
    <name evidence="4" type="primary">gcvPA</name>
    <name evidence="6" type="ordered locus">Plabr_1996</name>
</gene>
<dbReference type="AlphaFoldDB" id="F0SIH2"/>
<dbReference type="PANTHER" id="PTHR42806:SF1">
    <property type="entry name" value="GLYCINE DEHYDROGENASE (DECARBOXYLATING)"/>
    <property type="match status" value="1"/>
</dbReference>
<dbReference type="STRING" id="756272.Plabr_1996"/>
<dbReference type="GO" id="GO:0019464">
    <property type="term" value="P:glycine decarboxylation via glycine cleavage system"/>
    <property type="evidence" value="ECO:0007669"/>
    <property type="project" value="UniProtKB-UniRule"/>
</dbReference>
<dbReference type="PANTHER" id="PTHR42806">
    <property type="entry name" value="GLYCINE CLEAVAGE SYSTEM P-PROTEIN"/>
    <property type="match status" value="1"/>
</dbReference>
<comment type="subunit">
    <text evidence="4">The glycine cleavage system is composed of four proteins: P, T, L and H. In this organism, the P 'protein' is a heterodimer of two subunits.</text>
</comment>
<organism evidence="6 7">
    <name type="scientific">Rubinisphaera brasiliensis (strain ATCC 49424 / DSM 5305 / JCM 21570 / IAM 15109 / NBRC 103401 / IFAM 1448)</name>
    <name type="common">Planctomyces brasiliensis</name>
    <dbReference type="NCBI Taxonomy" id="756272"/>
    <lineage>
        <taxon>Bacteria</taxon>
        <taxon>Pseudomonadati</taxon>
        <taxon>Planctomycetota</taxon>
        <taxon>Planctomycetia</taxon>
        <taxon>Planctomycetales</taxon>
        <taxon>Planctomycetaceae</taxon>
        <taxon>Rubinisphaera</taxon>
    </lineage>
</organism>
<dbReference type="InterPro" id="IPR015421">
    <property type="entry name" value="PyrdxlP-dep_Trfase_major"/>
</dbReference>
<comment type="catalytic activity">
    <reaction evidence="3 4">
        <text>N(6)-[(R)-lipoyl]-L-lysyl-[glycine-cleavage complex H protein] + glycine + H(+) = N(6)-[(R)-S(8)-aminomethyldihydrolipoyl]-L-lysyl-[glycine-cleavage complex H protein] + CO2</text>
        <dbReference type="Rhea" id="RHEA:24304"/>
        <dbReference type="Rhea" id="RHEA-COMP:10494"/>
        <dbReference type="Rhea" id="RHEA-COMP:10495"/>
        <dbReference type="ChEBI" id="CHEBI:15378"/>
        <dbReference type="ChEBI" id="CHEBI:16526"/>
        <dbReference type="ChEBI" id="CHEBI:57305"/>
        <dbReference type="ChEBI" id="CHEBI:83099"/>
        <dbReference type="ChEBI" id="CHEBI:83143"/>
        <dbReference type="EC" id="1.4.4.2"/>
    </reaction>
</comment>
<dbReference type="GO" id="GO:0004375">
    <property type="term" value="F:glycine dehydrogenase (decarboxylating) activity"/>
    <property type="evidence" value="ECO:0007669"/>
    <property type="project" value="UniProtKB-EC"/>
</dbReference>
<dbReference type="InterPro" id="IPR015422">
    <property type="entry name" value="PyrdxlP-dep_Trfase_small"/>
</dbReference>
<keyword evidence="7" id="KW-1185">Reference proteome</keyword>
<evidence type="ECO:0000256" key="4">
    <source>
        <dbReference type="HAMAP-Rule" id="MF_00712"/>
    </source>
</evidence>
<comment type="function">
    <text evidence="1 4">The glycine cleavage system catalyzes the degradation of glycine. The P protein binds the alpha-amino group of glycine through its pyridoxal phosphate cofactor; CO(2) is released and the remaining methylamine moiety is then transferred to the lipoamide cofactor of the H protein.</text>
</comment>
<dbReference type="OrthoDB" id="9771867at2"/>
<dbReference type="GO" id="GO:0009116">
    <property type="term" value="P:nucleoside metabolic process"/>
    <property type="evidence" value="ECO:0007669"/>
    <property type="project" value="InterPro"/>
</dbReference>
<dbReference type="HAMAP" id="MF_00712">
    <property type="entry name" value="GcvPA"/>
    <property type="match status" value="1"/>
</dbReference>
<dbReference type="eggNOG" id="COG0403">
    <property type="taxonomic scope" value="Bacteria"/>
</dbReference>
<evidence type="ECO:0000259" key="5">
    <source>
        <dbReference type="Pfam" id="PF02347"/>
    </source>
</evidence>
<dbReference type="NCBIfam" id="NF001696">
    <property type="entry name" value="PRK00451.1"/>
    <property type="match status" value="1"/>
</dbReference>
<dbReference type="Gene3D" id="3.40.640.10">
    <property type="entry name" value="Type I PLP-dependent aspartate aminotransferase-like (Major domain)"/>
    <property type="match status" value="1"/>
</dbReference>
<accession>F0SIH2</accession>
<reference evidence="7" key="1">
    <citation type="submission" date="2011-02" db="EMBL/GenBank/DDBJ databases">
        <title>The complete genome of Planctomyces brasiliensis DSM 5305.</title>
        <authorList>
            <person name="Lucas S."/>
            <person name="Copeland A."/>
            <person name="Lapidus A."/>
            <person name="Bruce D."/>
            <person name="Goodwin L."/>
            <person name="Pitluck S."/>
            <person name="Kyrpides N."/>
            <person name="Mavromatis K."/>
            <person name="Pagani I."/>
            <person name="Ivanova N."/>
            <person name="Ovchinnikova G."/>
            <person name="Lu M."/>
            <person name="Detter J.C."/>
            <person name="Han C."/>
            <person name="Land M."/>
            <person name="Hauser L."/>
            <person name="Markowitz V."/>
            <person name="Cheng J.-F."/>
            <person name="Hugenholtz P."/>
            <person name="Woyke T."/>
            <person name="Wu D."/>
            <person name="Tindall B."/>
            <person name="Pomrenke H.G."/>
            <person name="Brambilla E."/>
            <person name="Klenk H.-P."/>
            <person name="Eisen J.A."/>
        </authorList>
    </citation>
    <scope>NUCLEOTIDE SEQUENCE [LARGE SCALE GENOMIC DNA]</scope>
    <source>
        <strain evidence="7">ATCC 49424 / DSM 5305 / JCM 21570 / NBRC 103401 / IFAM 1448</strain>
    </source>
</reference>
<proteinExistence type="inferred from homology"/>
<evidence type="ECO:0000256" key="2">
    <source>
        <dbReference type="ARBA" id="ARBA00023002"/>
    </source>
</evidence>
<comment type="similarity">
    <text evidence="4">Belongs to the GcvP family. N-terminal subunit subfamily.</text>
</comment>
<feature type="domain" description="Glycine cleavage system P-protein N-terminal" evidence="5">
    <location>
        <begin position="3"/>
        <end position="445"/>
    </location>
</feature>
<dbReference type="SUPFAM" id="SSF53383">
    <property type="entry name" value="PLP-dependent transferases"/>
    <property type="match status" value="1"/>
</dbReference>
<dbReference type="HOGENOM" id="CLU_004620_0_2_0"/>
<dbReference type="InterPro" id="IPR049315">
    <property type="entry name" value="GDC-P_N"/>
</dbReference>
<dbReference type="EC" id="1.4.4.2" evidence="4"/>
<keyword evidence="2 4" id="KW-0560">Oxidoreductase</keyword>